<dbReference type="SUPFAM" id="SSF56112">
    <property type="entry name" value="Protein kinase-like (PK-like)"/>
    <property type="match status" value="1"/>
</dbReference>
<dbReference type="OrthoDB" id="447103at2759"/>
<dbReference type="InterPro" id="IPR016024">
    <property type="entry name" value="ARM-type_fold"/>
</dbReference>
<dbReference type="InterPro" id="IPR011009">
    <property type="entry name" value="Kinase-like_dom_sf"/>
</dbReference>
<dbReference type="EMBL" id="JWZT01004123">
    <property type="protein sequence ID" value="KII64702.1"/>
    <property type="molecule type" value="Genomic_DNA"/>
</dbReference>
<proteinExistence type="predicted"/>
<dbReference type="InterPro" id="IPR051177">
    <property type="entry name" value="CIK-Related_Protein"/>
</dbReference>
<dbReference type="Proteomes" id="UP000031668">
    <property type="component" value="Unassembled WGS sequence"/>
</dbReference>
<dbReference type="AlphaFoldDB" id="A0A0C2MSN2"/>
<keyword evidence="2" id="KW-0808">Transferase</keyword>
<accession>A0A0C2MSN2</accession>
<evidence type="ECO:0000256" key="1">
    <source>
        <dbReference type="PROSITE-ProRule" id="PRU00103"/>
    </source>
</evidence>
<dbReference type="InterPro" id="IPR021133">
    <property type="entry name" value="HEAT_type_2"/>
</dbReference>
<name>A0A0C2MSN2_THEKT</name>
<reference evidence="2 3" key="1">
    <citation type="journal article" date="2014" name="Genome Biol. Evol.">
        <title>The genome of the myxosporean Thelohanellus kitauei shows adaptations to nutrient acquisition within its fish host.</title>
        <authorList>
            <person name="Yang Y."/>
            <person name="Xiong J."/>
            <person name="Zhou Z."/>
            <person name="Huo F."/>
            <person name="Miao W."/>
            <person name="Ran C."/>
            <person name="Liu Y."/>
            <person name="Zhang J."/>
            <person name="Feng J."/>
            <person name="Wang M."/>
            <person name="Wang M."/>
            <person name="Wang L."/>
            <person name="Yao B."/>
        </authorList>
    </citation>
    <scope>NUCLEOTIDE SEQUENCE [LARGE SCALE GENOMIC DNA]</scope>
    <source>
        <strain evidence="2">Wuqing</strain>
    </source>
</reference>
<dbReference type="Gene3D" id="1.25.10.10">
    <property type="entry name" value="Leucine-rich Repeat Variant"/>
    <property type="match status" value="1"/>
</dbReference>
<dbReference type="PROSITE" id="PS50077">
    <property type="entry name" value="HEAT_REPEAT"/>
    <property type="match status" value="1"/>
</dbReference>
<evidence type="ECO:0000313" key="3">
    <source>
        <dbReference type="Proteomes" id="UP000031668"/>
    </source>
</evidence>
<keyword evidence="3" id="KW-1185">Reference proteome</keyword>
<dbReference type="PANTHER" id="PTHR12984:SF3">
    <property type="entry name" value="N-TERMINAL KINASE-LIKE PROTEIN"/>
    <property type="match status" value="1"/>
</dbReference>
<feature type="repeat" description="HEAT" evidence="1">
    <location>
        <begin position="333"/>
        <end position="371"/>
    </location>
</feature>
<dbReference type="InterPro" id="IPR011989">
    <property type="entry name" value="ARM-like"/>
</dbReference>
<gene>
    <name evidence="2" type="ORF">RF11_05492</name>
</gene>
<evidence type="ECO:0000313" key="2">
    <source>
        <dbReference type="EMBL" id="KII64702.1"/>
    </source>
</evidence>
<dbReference type="Gene3D" id="1.10.510.10">
    <property type="entry name" value="Transferase(Phosphotransferase) domain 1"/>
    <property type="match status" value="1"/>
</dbReference>
<organism evidence="2 3">
    <name type="scientific">Thelohanellus kitauei</name>
    <name type="common">Myxosporean</name>
    <dbReference type="NCBI Taxonomy" id="669202"/>
    <lineage>
        <taxon>Eukaryota</taxon>
        <taxon>Metazoa</taxon>
        <taxon>Cnidaria</taxon>
        <taxon>Myxozoa</taxon>
        <taxon>Myxosporea</taxon>
        <taxon>Bivalvulida</taxon>
        <taxon>Platysporina</taxon>
        <taxon>Myxobolidae</taxon>
        <taxon>Thelohanellus</taxon>
    </lineage>
</organism>
<protein>
    <submittedName>
        <fullName evidence="2">Putative inactive serine/threonine-protein kinase scy1</fullName>
    </submittedName>
</protein>
<dbReference type="SUPFAM" id="SSF48371">
    <property type="entry name" value="ARM repeat"/>
    <property type="match status" value="1"/>
</dbReference>
<dbReference type="PANTHER" id="PTHR12984">
    <property type="entry name" value="SCY1-RELATED S/T PROTEIN KINASE-LIKE"/>
    <property type="match status" value="1"/>
</dbReference>
<keyword evidence="2" id="KW-0418">Kinase</keyword>
<dbReference type="GO" id="GO:0016301">
    <property type="term" value="F:kinase activity"/>
    <property type="evidence" value="ECO:0007669"/>
    <property type="project" value="UniProtKB-KW"/>
</dbReference>
<comment type="caution">
    <text evidence="2">The sequence shown here is derived from an EMBL/GenBank/DDBJ whole genome shotgun (WGS) entry which is preliminary data.</text>
</comment>
<sequence length="422" mass="49340">MISYIFILFHIVFEYPKQQTRFNALELRSQVAESIQILKRIRHPNIIQYLEDETREQEIVLITDHVVTLKSYLRELKNVDQESTNDIICWGILNIFKVLNFLKKSCDIDYLITLDSVFVNDRQEWQLGSFENAVNSYKSLILSRYSNIIRPKHLSKDHEMFVIFMYQVFNDDLNVTNIKNIPQFIRSAYRSLLSDNEERVKILNFQNCPCFSTDFIAFMDKITNIQILEMEEITQVLKQNEQLIVKLPVSFQYKNILFYLINKYKFGRISPEHITPCLSIIKMIPPDAKATSYVISFVESLYKSKDRNIKSFALDNHKHLSRFMDSKTINEVVFPSIISSVTDPSPYVRESALKSIVLTAPHLSGANIKKLLPHLAKSQMDTHPLLRANTNVCIGKVIRNLIDCQIYTSRQPYSCFTERPER</sequence>